<dbReference type="EMBL" id="FNHF01000003">
    <property type="protein sequence ID" value="SDM50523.1"/>
    <property type="molecule type" value="Genomic_DNA"/>
</dbReference>
<evidence type="ECO:0000313" key="2">
    <source>
        <dbReference type="Proteomes" id="UP000182347"/>
    </source>
</evidence>
<sequence length="91" mass="11119">MWRFIFFTKAEIIRRTVYNIDSLYLKWKFFFDGKVVREYPVPPRNRLETNQEENTVGKLVKFRELHLQPCQALCRPLSHRDAFSLNELQRE</sequence>
<proteinExistence type="predicted"/>
<evidence type="ECO:0000313" key="1">
    <source>
        <dbReference type="EMBL" id="SDM50523.1"/>
    </source>
</evidence>
<accession>A0A1G9TS23</accession>
<name>A0A1G9TS23_9BACI</name>
<dbReference type="Proteomes" id="UP000182347">
    <property type="component" value="Unassembled WGS sequence"/>
</dbReference>
<dbReference type="AlphaFoldDB" id="A0A1G9TS23"/>
<gene>
    <name evidence="1" type="ORF">SAMN05216244_2706</name>
</gene>
<reference evidence="2" key="1">
    <citation type="submission" date="2016-10" db="EMBL/GenBank/DDBJ databases">
        <authorList>
            <person name="Varghese N."/>
            <person name="Submissions S."/>
        </authorList>
    </citation>
    <scope>NUCLEOTIDE SEQUENCE [LARGE SCALE GENOMIC DNA]</scope>
    <source>
        <strain evidence="2">CGMCC 1.6199</strain>
    </source>
</reference>
<organism evidence="1 2">
    <name type="scientific">Sediminibacillus halophilus</name>
    <dbReference type="NCBI Taxonomy" id="482461"/>
    <lineage>
        <taxon>Bacteria</taxon>
        <taxon>Bacillati</taxon>
        <taxon>Bacillota</taxon>
        <taxon>Bacilli</taxon>
        <taxon>Bacillales</taxon>
        <taxon>Bacillaceae</taxon>
        <taxon>Sediminibacillus</taxon>
    </lineage>
</organism>
<protein>
    <submittedName>
        <fullName evidence="1">Uncharacterized protein</fullName>
    </submittedName>
</protein>
<keyword evidence="2" id="KW-1185">Reference proteome</keyword>